<dbReference type="RefSeq" id="WP_052534464.1">
    <property type="nucleotide sequence ID" value="NZ_HG966617.1"/>
</dbReference>
<dbReference type="InterPro" id="IPR010593">
    <property type="entry name" value="DUF1159"/>
</dbReference>
<gene>
    <name evidence="2" type="ORF">BN1012_Phect2246</name>
</gene>
<dbReference type="OrthoDB" id="7160947at2"/>
<dbReference type="PANTHER" id="PTHR36456:SF1">
    <property type="entry name" value="UPF0232 PROTEIN SCO3875"/>
    <property type="match status" value="1"/>
</dbReference>
<dbReference type="InterPro" id="IPR007922">
    <property type="entry name" value="DciA-like"/>
</dbReference>
<evidence type="ECO:0000256" key="1">
    <source>
        <dbReference type="SAM" id="MobiDB-lite"/>
    </source>
</evidence>
<dbReference type="Proteomes" id="UP000032160">
    <property type="component" value="Chromosome I"/>
</dbReference>
<dbReference type="Pfam" id="PF05258">
    <property type="entry name" value="DciA"/>
    <property type="match status" value="1"/>
</dbReference>
<accession>X5MGA0</accession>
<dbReference type="AlphaFoldDB" id="X5MGA0"/>
<protein>
    <submittedName>
        <fullName evidence="2">Zn-ribbon-containing, possibly RNA-binding protein and truncated derivatives</fullName>
    </submittedName>
</protein>
<proteinExistence type="predicted"/>
<feature type="region of interest" description="Disordered" evidence="1">
    <location>
        <begin position="117"/>
        <end position="156"/>
    </location>
</feature>
<dbReference type="EMBL" id="HG966617">
    <property type="protein sequence ID" value="CDO60459.1"/>
    <property type="molecule type" value="Genomic_DNA"/>
</dbReference>
<name>X5MGA0_9HYPH</name>
<organism evidence="2 3">
    <name type="scientific">Candidatus Phaeomarinibacter ectocarpi</name>
    <dbReference type="NCBI Taxonomy" id="1458461"/>
    <lineage>
        <taxon>Bacteria</taxon>
        <taxon>Pseudomonadati</taxon>
        <taxon>Pseudomonadota</taxon>
        <taxon>Alphaproteobacteria</taxon>
        <taxon>Hyphomicrobiales</taxon>
        <taxon>Parvibaculaceae</taxon>
        <taxon>Candidatus Phaeomarinibacter</taxon>
    </lineage>
</organism>
<sequence>MSPLRPIPRSIPRQRLTFERLGTRLDGLTRKAFTKFGFADDHVLTRWQEIVGPQMARLTSPERLSRPQKGASGGSTLTVRVAGAAALEMQHLAPQIIDKINGFYGRPMVARLKLVQGPLPKPADKPKPQTASTGGLFGASPPAPRPDIKPHYDIEDPDLAQALARLEQAVAE</sequence>
<dbReference type="STRING" id="1458461.BN1012_Phect2246"/>
<dbReference type="PANTHER" id="PTHR36456">
    <property type="entry name" value="UPF0232 PROTEIN SCO3875"/>
    <property type="match status" value="1"/>
</dbReference>
<dbReference type="KEGG" id="pect:BN1012_Phect2246"/>
<dbReference type="PIRSF" id="PIRSF032064">
    <property type="entry name" value="UCP032064"/>
    <property type="match status" value="1"/>
</dbReference>
<keyword evidence="3" id="KW-1185">Reference proteome</keyword>
<dbReference type="HOGENOM" id="CLU_104595_1_0_5"/>
<evidence type="ECO:0000313" key="3">
    <source>
        <dbReference type="Proteomes" id="UP000032160"/>
    </source>
</evidence>
<reference evidence="2 3" key="1">
    <citation type="journal article" date="2014" name="Front. Genet.">
        <title>Genome and metabolic network of "Candidatus Phaeomarinobacter ectocarpi" Ec32, a new candidate genus of Alphaproteobacteria frequently associated with brown algae.</title>
        <authorList>
            <person name="Dittami S.M."/>
            <person name="Barbeyron T."/>
            <person name="Boyen C."/>
            <person name="Cambefort J."/>
            <person name="Collet G."/>
            <person name="Delage L."/>
            <person name="Gobet A."/>
            <person name="Groisillier A."/>
            <person name="Leblanc C."/>
            <person name="Michel G."/>
            <person name="Scornet D."/>
            <person name="Siegel A."/>
            <person name="Tapia J.E."/>
            <person name="Tonon T."/>
        </authorList>
    </citation>
    <scope>NUCLEOTIDE SEQUENCE [LARGE SCALE GENOMIC DNA]</scope>
    <source>
        <strain evidence="2 3">Ec32</strain>
    </source>
</reference>
<evidence type="ECO:0000313" key="2">
    <source>
        <dbReference type="EMBL" id="CDO60459.1"/>
    </source>
</evidence>